<reference evidence="1" key="1">
    <citation type="submission" date="2019-08" db="EMBL/GenBank/DDBJ databases">
        <authorList>
            <person name="Kucharzyk K."/>
            <person name="Murdoch R.W."/>
            <person name="Higgins S."/>
            <person name="Loffler F."/>
        </authorList>
    </citation>
    <scope>NUCLEOTIDE SEQUENCE</scope>
</reference>
<sequence length="142" mass="16471">MTVRVKKFLLGLCLLFLVMIIPQQAEAININLENPYSDTLWAAVIYYEDSASKWVTRGWYKVEPYNTRNLNFSSSTKRDSVYIYAYTSEASWGGEGENAVKRTVIKEPFKYYDGESCPAGSNRRQVSFDRWYTENGVVYWSP</sequence>
<organism evidence="1">
    <name type="scientific">bioreactor metagenome</name>
    <dbReference type="NCBI Taxonomy" id="1076179"/>
    <lineage>
        <taxon>unclassified sequences</taxon>
        <taxon>metagenomes</taxon>
        <taxon>ecological metagenomes</taxon>
    </lineage>
</organism>
<gene>
    <name evidence="1" type="ORF">SDC9_03951</name>
</gene>
<name>A0A644SUP2_9ZZZZ</name>
<accession>A0A644SUP2</accession>
<comment type="caution">
    <text evidence="1">The sequence shown here is derived from an EMBL/GenBank/DDBJ whole genome shotgun (WGS) entry which is preliminary data.</text>
</comment>
<dbReference type="EMBL" id="VSSQ01000007">
    <property type="protein sequence ID" value="MPL58418.1"/>
    <property type="molecule type" value="Genomic_DNA"/>
</dbReference>
<dbReference type="AlphaFoldDB" id="A0A644SUP2"/>
<dbReference type="InterPro" id="IPR009380">
    <property type="entry name" value="DUF1036"/>
</dbReference>
<proteinExistence type="predicted"/>
<evidence type="ECO:0000313" key="1">
    <source>
        <dbReference type="EMBL" id="MPL58418.1"/>
    </source>
</evidence>
<dbReference type="Pfam" id="PF06282">
    <property type="entry name" value="DUF1036"/>
    <property type="match status" value="1"/>
</dbReference>
<protein>
    <submittedName>
        <fullName evidence="1">Uncharacterized protein</fullName>
    </submittedName>
</protein>